<dbReference type="SUPFAM" id="SSF50370">
    <property type="entry name" value="Ricin B-like lectins"/>
    <property type="match status" value="1"/>
</dbReference>
<accession>A0A1Y1WQ51</accession>
<feature type="region of interest" description="Disordered" evidence="1">
    <location>
        <begin position="624"/>
        <end position="645"/>
    </location>
</feature>
<dbReference type="EMBL" id="MCFG01000344">
    <property type="protein sequence ID" value="ORX75653.1"/>
    <property type="molecule type" value="Genomic_DNA"/>
</dbReference>
<dbReference type="Proteomes" id="UP000193944">
    <property type="component" value="Unassembled WGS sequence"/>
</dbReference>
<evidence type="ECO:0000256" key="1">
    <source>
        <dbReference type="SAM" id="MobiDB-lite"/>
    </source>
</evidence>
<dbReference type="PROSITE" id="PS50927">
    <property type="entry name" value="BULB_LECTIN"/>
    <property type="match status" value="1"/>
</dbReference>
<dbReference type="PROSITE" id="PS50231">
    <property type="entry name" value="RICIN_B_LECTIN"/>
    <property type="match status" value="1"/>
</dbReference>
<feature type="region of interest" description="Disordered" evidence="1">
    <location>
        <begin position="217"/>
        <end position="236"/>
    </location>
</feature>
<dbReference type="SUPFAM" id="SSF51110">
    <property type="entry name" value="alpha-D-mannose-specific plant lectins"/>
    <property type="match status" value="1"/>
</dbReference>
<comment type="caution">
    <text evidence="4">The sequence shown here is derived from an EMBL/GenBank/DDBJ whole genome shotgun (WGS) entry which is preliminary data.</text>
</comment>
<evidence type="ECO:0000256" key="2">
    <source>
        <dbReference type="SAM" id="SignalP"/>
    </source>
</evidence>
<dbReference type="OrthoDB" id="2109062at2759"/>
<evidence type="ECO:0000259" key="3">
    <source>
        <dbReference type="PROSITE" id="PS50927"/>
    </source>
</evidence>
<feature type="region of interest" description="Disordered" evidence="1">
    <location>
        <begin position="276"/>
        <end position="330"/>
    </location>
</feature>
<evidence type="ECO:0000313" key="5">
    <source>
        <dbReference type="Proteomes" id="UP000193944"/>
    </source>
</evidence>
<dbReference type="Pfam" id="PF00652">
    <property type="entry name" value="Ricin_B_lectin"/>
    <property type="match status" value="1"/>
</dbReference>
<dbReference type="CDD" id="cd00161">
    <property type="entry name" value="beta-trefoil_Ricin-like"/>
    <property type="match status" value="1"/>
</dbReference>
<feature type="region of interest" description="Disordered" evidence="1">
    <location>
        <begin position="708"/>
        <end position="734"/>
    </location>
</feature>
<dbReference type="SMART" id="SM00108">
    <property type="entry name" value="B_lectin"/>
    <property type="match status" value="1"/>
</dbReference>
<proteinExistence type="predicted"/>
<dbReference type="InterPro" id="IPR036426">
    <property type="entry name" value="Bulb-type_lectin_dom_sf"/>
</dbReference>
<keyword evidence="2" id="KW-0732">Signal</keyword>
<feature type="signal peptide" evidence="2">
    <location>
        <begin position="1"/>
        <end position="17"/>
    </location>
</feature>
<reference evidence="4 5" key="1">
    <citation type="submission" date="2016-08" db="EMBL/GenBank/DDBJ databases">
        <title>A Parts List for Fungal Cellulosomes Revealed by Comparative Genomics.</title>
        <authorList>
            <consortium name="DOE Joint Genome Institute"/>
            <person name="Haitjema C.H."/>
            <person name="Gilmore S.P."/>
            <person name="Henske J.K."/>
            <person name="Solomon K.V."/>
            <person name="De Groot R."/>
            <person name="Kuo A."/>
            <person name="Mondo S.J."/>
            <person name="Salamov A.A."/>
            <person name="Labutti K."/>
            <person name="Zhao Z."/>
            <person name="Chiniquy J."/>
            <person name="Barry K."/>
            <person name="Brewer H.M."/>
            <person name="Purvine S.O."/>
            <person name="Wright A.T."/>
            <person name="Boxma B."/>
            <person name="Van Alen T."/>
            <person name="Hackstein J.H."/>
            <person name="Baker S.E."/>
            <person name="Grigoriev I.V."/>
            <person name="O'Malley M.A."/>
        </authorList>
    </citation>
    <scope>NUCLEOTIDE SEQUENCE [LARGE SCALE GENOMIC DNA]</scope>
    <source>
        <strain evidence="4 5">S4</strain>
    </source>
</reference>
<evidence type="ECO:0000313" key="4">
    <source>
        <dbReference type="EMBL" id="ORX75653.1"/>
    </source>
</evidence>
<organism evidence="4 5">
    <name type="scientific">Anaeromyces robustus</name>
    <dbReference type="NCBI Taxonomy" id="1754192"/>
    <lineage>
        <taxon>Eukaryota</taxon>
        <taxon>Fungi</taxon>
        <taxon>Fungi incertae sedis</taxon>
        <taxon>Chytridiomycota</taxon>
        <taxon>Chytridiomycota incertae sedis</taxon>
        <taxon>Neocallimastigomycetes</taxon>
        <taxon>Neocallimastigales</taxon>
        <taxon>Neocallimastigaceae</taxon>
        <taxon>Anaeromyces</taxon>
    </lineage>
</organism>
<reference evidence="4 5" key="2">
    <citation type="submission" date="2016-08" db="EMBL/GenBank/DDBJ databases">
        <title>Pervasive Adenine N6-methylation of Active Genes in Fungi.</title>
        <authorList>
            <consortium name="DOE Joint Genome Institute"/>
            <person name="Mondo S.J."/>
            <person name="Dannebaum R.O."/>
            <person name="Kuo R.C."/>
            <person name="Labutti K."/>
            <person name="Haridas S."/>
            <person name="Kuo A."/>
            <person name="Salamov A."/>
            <person name="Ahrendt S.R."/>
            <person name="Lipzen A."/>
            <person name="Sullivan W."/>
            <person name="Andreopoulos W.B."/>
            <person name="Clum A."/>
            <person name="Lindquist E."/>
            <person name="Daum C."/>
            <person name="Ramamoorthy G.K."/>
            <person name="Gryganskyi A."/>
            <person name="Culley D."/>
            <person name="Magnuson J.K."/>
            <person name="James T.Y."/>
            <person name="O'Malley M.A."/>
            <person name="Stajich J.E."/>
            <person name="Spatafora J.W."/>
            <person name="Visel A."/>
            <person name="Grigoriev I.V."/>
        </authorList>
    </citation>
    <scope>NUCLEOTIDE SEQUENCE [LARGE SCALE GENOMIC DNA]</scope>
    <source>
        <strain evidence="4 5">S4</strain>
    </source>
</reference>
<feature type="compositionally biased region" description="Low complexity" evidence="1">
    <location>
        <begin position="276"/>
        <end position="292"/>
    </location>
</feature>
<dbReference type="Gene3D" id="2.80.10.50">
    <property type="match status" value="1"/>
</dbReference>
<protein>
    <recommendedName>
        <fullName evidence="3">Bulb-type lectin domain-containing protein</fullName>
    </recommendedName>
</protein>
<dbReference type="InterPro" id="IPR001480">
    <property type="entry name" value="Bulb-type_lectin_dom"/>
</dbReference>
<feature type="compositionally biased region" description="Low complexity" evidence="1">
    <location>
        <begin position="317"/>
        <end position="328"/>
    </location>
</feature>
<dbReference type="Gene3D" id="2.90.10.30">
    <property type="match status" value="1"/>
</dbReference>
<dbReference type="InterPro" id="IPR035992">
    <property type="entry name" value="Ricin_B-like_lectins"/>
</dbReference>
<name>A0A1Y1WQ51_9FUNG</name>
<keyword evidence="5" id="KW-1185">Reference proteome</keyword>
<feature type="compositionally biased region" description="Low complexity" evidence="1">
    <location>
        <begin position="721"/>
        <end position="731"/>
    </location>
</feature>
<gene>
    <name evidence="4" type="ORF">BCR32DRAFT_249385</name>
</gene>
<sequence length="1874" mass="212984">MLEYNILSFLLLGVTNAAKFTVFNYNAVYDIIDPCYTSNNITSCFETPEQLASYMGSSIYGVSFKGNNTLVDSFGYYHYINETEFKKFNKKNKKSKSKVKKNTNEVREINNLKTKEDYEKYYENLYEKLTDSKPQCIPLVSTEPAYNPYHEDLIIGNNKNANIIYTKGSPLSDNPSVIMEQTKFNFCSDIVIHGNKGISETCTFRISTTIEDSLSISNSKGESYNRSYGVSDSTSDSLADEISNTIDLAKSFTKNNVISHSDSDTNSNALEMATTITNSNSKSSSNETSTTHTKTHDEAYVYTINSEDSHTRTDGGSHSNENNWSENNETSHIEEYNRMTLEDFNNNKKFKRDIRINVKKIDNYTEISNTKPHKRDEFFDSLGKIGKGVVRAASKLNPIGAAFSLVTEGINAGSAAASAVAAFKANSIAEEANKHAKEANDIARNSTEAAFQANNIALASNEIADKGNKIAEKANKIAAKGNKIAERGNEIAEEANRIAISANRIAERGNEIAQEGNEIAREGNVIAREGNAIAREANDIARVSNAIAQEGNNIARESNDIARESNAIASYANRIAERGIESQEEIARLDRELQRELANEDAKLQRELSAAQINNELNIALAGTRSTSTSTTNGSSRGGSVSNTNEWSDAYTSSSGVSNSWSNTDGVSDAYLSGHTENISSEHSQADTISNTVTNSYTSENGWSTEEGISKSFSSANTHGKTTTNTKSTTKSIDESKEFSINNSVEKSHSVSKTYEQSISMDYKPSEEGCYKPALIPKLKTEVTVWACGNKDDNGNISITYHKVYDVIEAYANKNDKMSALIPCEIDDDDYYEKYNPFNNDIAGADYYGDPTKRNAIISGMALGVNEYISGKNKKWYFGLLGDGTLALTQGSFSKKTIRWSTKISDIDNYNPLFEIGNNGHLIITADALGIFNSDITDDEEIKQYVEEKYTNDKYDKIVVENDDLRFSNSRVVIWDSLPKHLPYNVGYYESIGYTLILTDESDNNNVRLTLYDEVGVKIWEIYNNGRGTNFPNYIGYAFPYEYNIPLNSDIIKISDGISKILADNKNSNINKDKKDLHLKLDDNIIDKYKSIMYFDCETILNENEALVSENGIYRFILQKSGNLIIKEGKRTLWSSLTANINGFTNPYKLSLSPKGELVLRDRYNFVVWQTYNSNIIDNENEDINYALVLSNLGELQIINSEEYKIWSSLPYNDLNNHIRYKSLTVYDIKECSENNRIPFNYYLFSSYEVYENSEENSFTKRDGKELEKYYYNNMLPNEKIISNYNSILEISDNKLFFDKVTNDEKYKFSHIISECPKGTKIEEMVLDDNSLYLKCSNKQKIIIGTFKSSNYYKLEIRYDNYLYEPVLVVIDTKTKLVEWSSDNVRYLNYIEEERTYDSNNRIITDNILTTYDRLYSKSDRSSFVYMSNANGLQLKNGSFDTIRELSLTSNNMLINGIPFIKNIKNMRIYYDGEKDKIINKVNNEKIIWELYGSKKCNQIISDNNECNILYTMNDIIINDITLHLVPLGLYINNNYIDMKKYIYEEDVEMKKFYYETIYSLKLTNEGSLILNDKITIFKDSNNLYPPYRLDIINNNLYMRNSINQYLWSTSEKYPSGNSMIMNTIENGEKLYENEIFKCKNFSVEIYDGKIFYNKNNKSVSMFNTYRYISYIYLSPSYILIYDKYNDVVGALYDSKGKVINDKMFIKCDDINDNLVLDDVTCNNNSNSQVWSFWDKNPSDIISAEAHTVLIYNKKLNKCLYSDSSRNTRPKINDCTNSDEAKWSIPVSGDGFYRSFYNDLCLYVTDINKGNIVMRECDSNSIILDINDSYNGNSIVSPLNEDKCLGLMNNNNNNANLSNCDKSKNDQYWEMIPV</sequence>
<feature type="chain" id="PRO_5011000105" description="Bulb-type lectin domain-containing protein" evidence="2">
    <location>
        <begin position="18"/>
        <end position="1874"/>
    </location>
</feature>
<dbReference type="InterPro" id="IPR000772">
    <property type="entry name" value="Ricin_B_lectin"/>
</dbReference>
<feature type="domain" description="Bulb-type lectin" evidence="3">
    <location>
        <begin position="1092"/>
        <end position="1211"/>
    </location>
</feature>
<feature type="compositionally biased region" description="Polar residues" evidence="1">
    <location>
        <begin position="711"/>
        <end position="720"/>
    </location>
</feature>